<evidence type="ECO:0000313" key="1">
    <source>
        <dbReference type="EMBL" id="SEB40668.1"/>
    </source>
</evidence>
<dbReference type="OrthoDB" id="188932at2"/>
<proteinExistence type="predicted"/>
<protein>
    <submittedName>
        <fullName evidence="1">Sugar-binding cellulase-like</fullName>
    </submittedName>
</protein>
<reference evidence="2" key="1">
    <citation type="submission" date="2016-10" db="EMBL/GenBank/DDBJ databases">
        <authorList>
            <person name="Varghese N."/>
            <person name="Submissions S."/>
        </authorList>
    </citation>
    <scope>NUCLEOTIDE SEQUENCE [LARGE SCALE GENOMIC DNA]</scope>
    <source>
        <strain evidence="2">DSM 16089</strain>
    </source>
</reference>
<dbReference type="SUPFAM" id="SSF51445">
    <property type="entry name" value="(Trans)glycosidases"/>
    <property type="match status" value="1"/>
</dbReference>
<dbReference type="InterPro" id="IPR024778">
    <property type="entry name" value="Put_cellulase"/>
</dbReference>
<accession>A0A1H4J4V9</accession>
<dbReference type="InterPro" id="IPR017853">
    <property type="entry name" value="GH"/>
</dbReference>
<dbReference type="Pfam" id="PF12876">
    <property type="entry name" value="Cellulase-like"/>
    <property type="match status" value="2"/>
</dbReference>
<dbReference type="RefSeq" id="WP_060927141.1">
    <property type="nucleotide sequence ID" value="NZ_FNSQ01000005.1"/>
</dbReference>
<name>A0A1H4J4V9_9MICO</name>
<keyword evidence="2" id="KW-1185">Reference proteome</keyword>
<dbReference type="AlphaFoldDB" id="A0A1H4J4V9"/>
<sequence>MTERYLGTGHEADAGPRLPLGVPAHLPQRLAITLWDFSWYTRAGEGEPYADLERACADAVDLGYNAIRICAAPLLLFGHPELSTLARDLEIEGLGAAPDGGFYGRGTRWYDVPGGFRIDLLERLRQLLEAARRHGLVVILASWEYQQSTSFARSSAWFEAIDAVPLERRYAHLATAWGRLIDWVTDLGLRAQIAMVELHNEVDFSILPALAGEGERALRALQHEHPDLLITASYGKPPHLAMHRVSEALGAAQFHVYSYGVLDALQQRIDIRSEHTEGFPNPTLRSLLLDGAPTPAEYGRPADWKLRATVVTDQMIYGYDWVDPGLWDEWLAEHDAPYRLMMRREIESRVAAVAGWAHWRQVPAVIGEGWLGYTPLHAWYEESEYGRAFAECGVDAALRAGVWGVVLSSNAAPHHPMWQLREWQRMMNARVLAS</sequence>
<gene>
    <name evidence="1" type="ORF">SAMN04489807_0535</name>
</gene>
<dbReference type="EMBL" id="FNSQ01000005">
    <property type="protein sequence ID" value="SEB40668.1"/>
    <property type="molecule type" value="Genomic_DNA"/>
</dbReference>
<organism evidence="1 2">
    <name type="scientific">Microbacterium hydrocarbonoxydans</name>
    <dbReference type="NCBI Taxonomy" id="273678"/>
    <lineage>
        <taxon>Bacteria</taxon>
        <taxon>Bacillati</taxon>
        <taxon>Actinomycetota</taxon>
        <taxon>Actinomycetes</taxon>
        <taxon>Micrococcales</taxon>
        <taxon>Microbacteriaceae</taxon>
        <taxon>Microbacterium</taxon>
    </lineage>
</organism>
<evidence type="ECO:0000313" key="2">
    <source>
        <dbReference type="Proteomes" id="UP000183750"/>
    </source>
</evidence>
<dbReference type="Proteomes" id="UP000183750">
    <property type="component" value="Unassembled WGS sequence"/>
</dbReference>
<dbReference type="Gene3D" id="3.20.20.80">
    <property type="entry name" value="Glycosidases"/>
    <property type="match status" value="1"/>
</dbReference>